<dbReference type="GO" id="GO:0006974">
    <property type="term" value="P:DNA damage response"/>
    <property type="evidence" value="ECO:0007669"/>
    <property type="project" value="TreeGrafter"/>
</dbReference>
<gene>
    <name evidence="2" type="ORF">IM660_16485</name>
</gene>
<keyword evidence="3" id="KW-1185">Reference proteome</keyword>
<evidence type="ECO:0000256" key="1">
    <source>
        <dbReference type="SAM" id="MobiDB-lite"/>
    </source>
</evidence>
<reference evidence="2 3" key="1">
    <citation type="submission" date="2020-10" db="EMBL/GenBank/DDBJ databases">
        <title>Haloactinobacterium sp. RN3S43, a bacterium isolated from saline soil.</title>
        <authorList>
            <person name="Sun J.-Q."/>
        </authorList>
    </citation>
    <scope>NUCLEOTIDE SEQUENCE [LARGE SCALE GENOMIC DNA]</scope>
    <source>
        <strain evidence="2 3">RN3S43</strain>
    </source>
</reference>
<dbReference type="KEGG" id="halt:IM660_16485"/>
<dbReference type="RefSeq" id="WP_193496880.1">
    <property type="nucleotide sequence ID" value="NZ_CP063169.1"/>
</dbReference>
<name>A0A7M1SRV7_9MICO</name>
<dbReference type="InterPro" id="IPR052022">
    <property type="entry name" value="26kDa_periplasmic_antigen"/>
</dbReference>
<dbReference type="Proteomes" id="UP000593758">
    <property type="component" value="Chromosome"/>
</dbReference>
<dbReference type="Pfam" id="PF04402">
    <property type="entry name" value="SIMPL"/>
    <property type="match status" value="1"/>
</dbReference>
<proteinExistence type="predicted"/>
<dbReference type="PANTHER" id="PTHR34387">
    <property type="entry name" value="SLR1258 PROTEIN"/>
    <property type="match status" value="1"/>
</dbReference>
<dbReference type="AlphaFoldDB" id="A0A7M1SRV7"/>
<protein>
    <submittedName>
        <fullName evidence="2">SIMPL domain-containing protein</fullName>
    </submittedName>
</protein>
<sequence>MTTFSVYGTATRSLPPERAQLRLHVTFEGRDRGSVLSRTIQVHRQVTEQARRHQESGAATWWGADRVQASAFKEYRKDSDTTITKFRSVASVTVRFQDFDALSAWVTEIGAVEGVSVAGISWELTQATRRAAEKATRQDAVRDAVVRASDFAAALGLAEPRLEAVYEPGLRPHASGGAAPQAFASRAGAPASQAPDLKAGDVDVTAEVSADFVSD</sequence>
<accession>A0A7M1SRV7</accession>
<evidence type="ECO:0000313" key="2">
    <source>
        <dbReference type="EMBL" id="QOR70191.1"/>
    </source>
</evidence>
<feature type="region of interest" description="Disordered" evidence="1">
    <location>
        <begin position="176"/>
        <end position="200"/>
    </location>
</feature>
<dbReference type="InterPro" id="IPR007497">
    <property type="entry name" value="SIMPL/DUF541"/>
</dbReference>
<organism evidence="2 3">
    <name type="scientific">Ruania alkalisoli</name>
    <dbReference type="NCBI Taxonomy" id="2779775"/>
    <lineage>
        <taxon>Bacteria</taxon>
        <taxon>Bacillati</taxon>
        <taxon>Actinomycetota</taxon>
        <taxon>Actinomycetes</taxon>
        <taxon>Micrococcales</taxon>
        <taxon>Ruaniaceae</taxon>
        <taxon>Ruania</taxon>
    </lineage>
</organism>
<dbReference type="Gene3D" id="3.30.110.170">
    <property type="entry name" value="Protein of unknown function (DUF541), domain 1"/>
    <property type="match status" value="1"/>
</dbReference>
<evidence type="ECO:0000313" key="3">
    <source>
        <dbReference type="Proteomes" id="UP000593758"/>
    </source>
</evidence>
<dbReference type="Gene3D" id="3.30.70.2970">
    <property type="entry name" value="Protein of unknown function (DUF541), domain 2"/>
    <property type="match status" value="1"/>
</dbReference>
<dbReference type="EMBL" id="CP063169">
    <property type="protein sequence ID" value="QOR70191.1"/>
    <property type="molecule type" value="Genomic_DNA"/>
</dbReference>
<dbReference type="PANTHER" id="PTHR34387:SF2">
    <property type="entry name" value="SLR1258 PROTEIN"/>
    <property type="match status" value="1"/>
</dbReference>